<dbReference type="EMBL" id="MT143753">
    <property type="protein sequence ID" value="QJB02023.1"/>
    <property type="molecule type" value="Genomic_DNA"/>
</dbReference>
<dbReference type="PROSITE" id="PS00175">
    <property type="entry name" value="PG_MUTASE"/>
    <property type="match status" value="1"/>
</dbReference>
<evidence type="ECO:0000313" key="2">
    <source>
        <dbReference type="EMBL" id="QJB02023.1"/>
    </source>
</evidence>
<evidence type="ECO:0000313" key="1">
    <source>
        <dbReference type="EMBL" id="QJA98749.1"/>
    </source>
</evidence>
<protein>
    <submittedName>
        <fullName evidence="1">Uncharacterized protein</fullName>
    </submittedName>
</protein>
<dbReference type="AlphaFoldDB" id="A0A6M3LXL4"/>
<sequence length="84" mass="9497">MKGNGDIINLKCLGTIVNIRLPRHGENKGNVFTIALTPELKRGQLGHLWLQHLQEDLGTAFEVEIMLRRISPGKEILEKEEVLI</sequence>
<dbReference type="EMBL" id="MT143605">
    <property type="protein sequence ID" value="QJA98749.1"/>
    <property type="molecule type" value="Genomic_DNA"/>
</dbReference>
<gene>
    <name evidence="1" type="ORF">MM171A01610_0012</name>
    <name evidence="2" type="ORF">MM171B01541_0002</name>
</gene>
<dbReference type="GO" id="GO:0003824">
    <property type="term" value="F:catalytic activity"/>
    <property type="evidence" value="ECO:0007669"/>
    <property type="project" value="InterPro"/>
</dbReference>
<name>A0A6M3LXL4_9ZZZZ</name>
<reference evidence="1" key="1">
    <citation type="submission" date="2020-03" db="EMBL/GenBank/DDBJ databases">
        <title>The deep terrestrial virosphere.</title>
        <authorList>
            <person name="Holmfeldt K."/>
            <person name="Nilsson E."/>
            <person name="Simone D."/>
            <person name="Lopez-Fernandez M."/>
            <person name="Wu X."/>
            <person name="de Brujin I."/>
            <person name="Lundin D."/>
            <person name="Andersson A."/>
            <person name="Bertilsson S."/>
            <person name="Dopson M."/>
        </authorList>
    </citation>
    <scope>NUCLEOTIDE SEQUENCE</scope>
    <source>
        <strain evidence="1">MM171A01610</strain>
        <strain evidence="2">MM171B01541</strain>
    </source>
</reference>
<organism evidence="1">
    <name type="scientific">viral metagenome</name>
    <dbReference type="NCBI Taxonomy" id="1070528"/>
    <lineage>
        <taxon>unclassified sequences</taxon>
        <taxon>metagenomes</taxon>
        <taxon>organismal metagenomes</taxon>
    </lineage>
</organism>
<dbReference type="InterPro" id="IPR001345">
    <property type="entry name" value="PG/BPGM_mutase_AS"/>
</dbReference>
<accession>A0A6M3LXL4</accession>
<proteinExistence type="predicted"/>